<keyword evidence="2 4" id="KW-0813">Transport</keyword>
<evidence type="ECO:0000256" key="2">
    <source>
        <dbReference type="ARBA" id="ARBA00022448"/>
    </source>
</evidence>
<comment type="similarity">
    <text evidence="1 4">Belongs to the V-ATPase E subunit family.</text>
</comment>
<keyword evidence="4" id="KW-0066">ATP synthesis</keyword>
<dbReference type="PATRIC" id="fig|1313292.3.peg.94"/>
<feature type="coiled-coil region" evidence="5">
    <location>
        <begin position="32"/>
        <end position="70"/>
    </location>
</feature>
<dbReference type="GO" id="GO:0005524">
    <property type="term" value="F:ATP binding"/>
    <property type="evidence" value="ECO:0007669"/>
    <property type="project" value="UniProtKB-UniRule"/>
</dbReference>
<dbReference type="SUPFAM" id="SSF160527">
    <property type="entry name" value="V-type ATPase subunit E-like"/>
    <property type="match status" value="1"/>
</dbReference>
<dbReference type="NCBIfam" id="NF002424">
    <property type="entry name" value="PRK01558.1"/>
    <property type="match status" value="1"/>
</dbReference>
<gene>
    <name evidence="4" type="primary">atpE</name>
    <name evidence="6" type="ORF">BCO_0105600</name>
</gene>
<dbReference type="STRING" id="1313292.BCO_0105600"/>
<evidence type="ECO:0000313" key="7">
    <source>
        <dbReference type="Proteomes" id="UP000019330"/>
    </source>
</evidence>
<dbReference type="GO" id="GO:0033178">
    <property type="term" value="C:proton-transporting two-sector ATPase complex, catalytic domain"/>
    <property type="evidence" value="ECO:0007669"/>
    <property type="project" value="InterPro"/>
</dbReference>
<dbReference type="OrthoDB" id="1771105at2"/>
<dbReference type="GO" id="GO:0046933">
    <property type="term" value="F:proton-transporting ATP synthase activity, rotational mechanism"/>
    <property type="evidence" value="ECO:0007669"/>
    <property type="project" value="UniProtKB-UniRule"/>
</dbReference>
<keyword evidence="6" id="KW-0378">Hydrolase</keyword>
<dbReference type="AlphaFoldDB" id="W5SYT4"/>
<keyword evidence="7" id="KW-1185">Reference proteome</keyword>
<evidence type="ECO:0000313" key="6">
    <source>
        <dbReference type="EMBL" id="AHH10251.1"/>
    </source>
</evidence>
<keyword evidence="3 4" id="KW-0406">Ion transport</keyword>
<dbReference type="HOGENOM" id="CLU_105793_0_1_12"/>
<evidence type="ECO:0000256" key="4">
    <source>
        <dbReference type="HAMAP-Rule" id="MF_00311"/>
    </source>
</evidence>
<name>W5SYT4_9SPIR</name>
<dbReference type="InterPro" id="IPR002842">
    <property type="entry name" value="ATPase_V1_Esu"/>
</dbReference>
<evidence type="ECO:0000256" key="1">
    <source>
        <dbReference type="ARBA" id="ARBA00005901"/>
    </source>
</evidence>
<dbReference type="HAMAP" id="MF_00311">
    <property type="entry name" value="ATP_synth_E_arch"/>
    <property type="match status" value="1"/>
</dbReference>
<reference evidence="6" key="1">
    <citation type="submission" date="2013-04" db="EMBL/GenBank/DDBJ databases">
        <title>Comparative Genomics of Relapsing Fever Spirochetes.</title>
        <authorList>
            <person name="Schwan T.G."/>
            <person name="Raffel S.J."/>
            <person name="Porcella S.F."/>
            <person name="Martens C.A."/>
            <person name="Bruno D.P."/>
            <person name="Ricklefs S.M."/>
            <person name="Barbian K.B."/>
        </authorList>
    </citation>
    <scope>NUCLEOTIDE SEQUENCE [LARGE SCALE GENOMIC DNA]</scope>
    <source>
        <strain evidence="6">Co53</strain>
    </source>
</reference>
<accession>W5SYT4</accession>
<sequence>MQFEVKDLINKIKKDGVEEAEKLASEIILNAKKEAETIVLKAESDAKELKMKAEREAEAYKRHSLEASRQAVRDLIIGTEKNIKSLFKASLNDSVAKVYDDNFLRELILKVVDVWSGGDKIDIILSESDLSNLLSVLRSEIGNRLDHAIEVKPFKGISKGFKIQQRDGNLYYDFTSETIADILFEYLNPRFKEVIKLV</sequence>
<keyword evidence="5" id="KW-0175">Coiled coil</keyword>
<dbReference type="GO" id="GO:0042777">
    <property type="term" value="P:proton motive force-driven plasma membrane ATP synthesis"/>
    <property type="evidence" value="ECO:0007669"/>
    <property type="project" value="UniProtKB-UniRule"/>
</dbReference>
<dbReference type="Proteomes" id="UP000019330">
    <property type="component" value="Chromosome"/>
</dbReference>
<organism evidence="6 7">
    <name type="scientific">Borrelia coriaceae ATCC 43381</name>
    <dbReference type="NCBI Taxonomy" id="1408429"/>
    <lineage>
        <taxon>Bacteria</taxon>
        <taxon>Pseudomonadati</taxon>
        <taxon>Spirochaetota</taxon>
        <taxon>Spirochaetia</taxon>
        <taxon>Spirochaetales</taxon>
        <taxon>Borreliaceae</taxon>
        <taxon>Borrelia</taxon>
    </lineage>
</organism>
<dbReference type="eggNOG" id="COG1390">
    <property type="taxonomic scope" value="Bacteria"/>
</dbReference>
<dbReference type="GO" id="GO:0046961">
    <property type="term" value="F:proton-transporting ATPase activity, rotational mechanism"/>
    <property type="evidence" value="ECO:0007669"/>
    <property type="project" value="InterPro"/>
</dbReference>
<dbReference type="EMBL" id="CP005745">
    <property type="protein sequence ID" value="AHH10251.1"/>
    <property type="molecule type" value="Genomic_DNA"/>
</dbReference>
<protein>
    <recommendedName>
        <fullName evidence="4">V-type proton ATPase subunit E</fullName>
    </recommendedName>
    <alternativeName>
        <fullName evidence="4">V-ATPase subunit E</fullName>
    </alternativeName>
</protein>
<keyword evidence="4" id="KW-0375">Hydrogen ion transport</keyword>
<evidence type="ECO:0000256" key="5">
    <source>
        <dbReference type="SAM" id="Coils"/>
    </source>
</evidence>
<proteinExistence type="inferred from homology"/>
<comment type="function">
    <text evidence="4">Produces ATP from ADP in the presence of a proton gradient across the membrane.</text>
</comment>
<dbReference type="RefSeq" id="WP_025407779.1">
    <property type="nucleotide sequence ID" value="NZ_CP005745.1"/>
</dbReference>
<dbReference type="Gene3D" id="1.20.5.2950">
    <property type="match status" value="1"/>
</dbReference>
<evidence type="ECO:0000256" key="3">
    <source>
        <dbReference type="ARBA" id="ARBA00023065"/>
    </source>
</evidence>
<dbReference type="GO" id="GO:0016787">
    <property type="term" value="F:hydrolase activity"/>
    <property type="evidence" value="ECO:0007669"/>
    <property type="project" value="UniProtKB-KW"/>
</dbReference>